<keyword evidence="2" id="KW-1185">Reference proteome</keyword>
<organism evidence="1 2">
    <name type="scientific">Rubrivirga marina</name>
    <dbReference type="NCBI Taxonomy" id="1196024"/>
    <lineage>
        <taxon>Bacteria</taxon>
        <taxon>Pseudomonadati</taxon>
        <taxon>Rhodothermota</taxon>
        <taxon>Rhodothermia</taxon>
        <taxon>Rhodothermales</taxon>
        <taxon>Rubricoccaceae</taxon>
        <taxon>Rubrivirga</taxon>
    </lineage>
</organism>
<evidence type="ECO:0000313" key="1">
    <source>
        <dbReference type="EMBL" id="PAP77519.1"/>
    </source>
</evidence>
<protein>
    <submittedName>
        <fullName evidence="1">Uncharacterized protein</fullName>
    </submittedName>
</protein>
<dbReference type="EMBL" id="MQWD01000001">
    <property type="protein sequence ID" value="PAP77519.1"/>
    <property type="molecule type" value="Genomic_DNA"/>
</dbReference>
<dbReference type="AlphaFoldDB" id="A0A271J499"/>
<dbReference type="OrthoDB" id="10010095at2"/>
<accession>A0A271J499</accession>
<evidence type="ECO:0000313" key="2">
    <source>
        <dbReference type="Proteomes" id="UP000216339"/>
    </source>
</evidence>
<gene>
    <name evidence="1" type="ORF">BSZ37_14260</name>
</gene>
<sequence length="102" mass="11232">MDTLRTWRYDGLTLELHEAYDGEVLLRRLDVTSDTYGTTDGLSVGETRADLESVLGGPAETEGGIVSYRTDGELPTTIDVTYERDGDGVERASEIAWHPPID</sequence>
<dbReference type="RefSeq" id="WP_095511186.1">
    <property type="nucleotide sequence ID" value="NZ_MQWD01000001.1"/>
</dbReference>
<name>A0A271J499_9BACT</name>
<comment type="caution">
    <text evidence="1">The sequence shown here is derived from an EMBL/GenBank/DDBJ whole genome shotgun (WGS) entry which is preliminary data.</text>
</comment>
<proteinExistence type="predicted"/>
<dbReference type="Proteomes" id="UP000216339">
    <property type="component" value="Unassembled WGS sequence"/>
</dbReference>
<reference evidence="1 2" key="1">
    <citation type="submission" date="2016-11" db="EMBL/GenBank/DDBJ databases">
        <title>Study of marine rhodopsin-containing bacteria.</title>
        <authorList>
            <person name="Yoshizawa S."/>
            <person name="Kumagai Y."/>
            <person name="Kogure K."/>
        </authorList>
    </citation>
    <scope>NUCLEOTIDE SEQUENCE [LARGE SCALE GENOMIC DNA]</scope>
    <source>
        <strain evidence="1 2">SAORIC-28</strain>
    </source>
</reference>